<gene>
    <name evidence="3" type="ORF">HYFRA_00008747</name>
</gene>
<dbReference type="Gene3D" id="3.90.1200.10">
    <property type="match status" value="1"/>
</dbReference>
<reference evidence="3" key="1">
    <citation type="submission" date="2021-07" db="EMBL/GenBank/DDBJ databases">
        <authorList>
            <person name="Durling M."/>
        </authorList>
    </citation>
    <scope>NUCLEOTIDE SEQUENCE</scope>
</reference>
<evidence type="ECO:0000313" key="4">
    <source>
        <dbReference type="Proteomes" id="UP000696280"/>
    </source>
</evidence>
<dbReference type="GO" id="GO:0102193">
    <property type="term" value="F:protein-ribulosamine 3-kinase activity"/>
    <property type="evidence" value="ECO:0007669"/>
    <property type="project" value="UniProtKB-EC"/>
</dbReference>
<dbReference type="Pfam" id="PF03881">
    <property type="entry name" value="Fructosamin_kin"/>
    <property type="match status" value="1"/>
</dbReference>
<dbReference type="EC" id="2.7.1.172" evidence="1"/>
<dbReference type="InterPro" id="IPR011009">
    <property type="entry name" value="Kinase-like_dom_sf"/>
</dbReference>
<keyword evidence="4" id="KW-1185">Reference proteome</keyword>
<dbReference type="Proteomes" id="UP000696280">
    <property type="component" value="Unassembled WGS sequence"/>
</dbReference>
<name>A0A9N9PU61_9HELO</name>
<evidence type="ECO:0000313" key="3">
    <source>
        <dbReference type="EMBL" id="CAG8955895.1"/>
    </source>
</evidence>
<comment type="catalytic activity">
    <reaction evidence="2">
        <text>N(6)-D-ribulosyl-L-lysyl-[protein] + ATP = N(6)-(3-O-phospho-D-ribulosyl)-L-lysyl-[protein] + ADP + H(+)</text>
        <dbReference type="Rhea" id="RHEA:48432"/>
        <dbReference type="Rhea" id="RHEA-COMP:12103"/>
        <dbReference type="Rhea" id="RHEA-COMP:12104"/>
        <dbReference type="ChEBI" id="CHEBI:15378"/>
        <dbReference type="ChEBI" id="CHEBI:30616"/>
        <dbReference type="ChEBI" id="CHEBI:90418"/>
        <dbReference type="ChEBI" id="CHEBI:90420"/>
        <dbReference type="ChEBI" id="CHEBI:456216"/>
        <dbReference type="EC" id="2.7.1.172"/>
    </reaction>
    <physiologicalReaction direction="left-to-right" evidence="2">
        <dbReference type="Rhea" id="RHEA:48433"/>
    </physiologicalReaction>
</comment>
<dbReference type="OrthoDB" id="5772781at2759"/>
<dbReference type="SUPFAM" id="SSF56112">
    <property type="entry name" value="Protein kinase-like (PK-like)"/>
    <property type="match status" value="1"/>
</dbReference>
<protein>
    <recommendedName>
        <fullName evidence="1">protein-ribulosamine 3-kinase</fullName>
        <ecNumber evidence="1">2.7.1.172</ecNumber>
    </recommendedName>
</protein>
<dbReference type="PANTHER" id="PTHR12149:SF8">
    <property type="entry name" value="PROTEIN-RIBULOSAMINE 3-KINASE"/>
    <property type="match status" value="1"/>
</dbReference>
<evidence type="ECO:0000256" key="1">
    <source>
        <dbReference type="ARBA" id="ARBA00011961"/>
    </source>
</evidence>
<dbReference type="AlphaFoldDB" id="A0A9N9PU61"/>
<proteinExistence type="predicted"/>
<sequence>METAILPKFPPGSKLISENPHGNSEWAKQTLEPTLLTVILPDESRHKYFLKRTSSAEGREMTEGEFESMSEIYKLAPNFVPKPHSWRSYHSVDGEEIHFFIHLHKASVPGQDFGFHVQTSPGRTLQAVNTKFPTWTPFFTRILKHIAEVDMSVNGNWDSLATLESRLFTHVIPRLIGVLEENGREIKPSLIHGDLWEGNIGTVVSTGDIVVFDAASYYEHHEMEVANWRCHYNKIHDERYTKTY</sequence>
<dbReference type="InterPro" id="IPR016477">
    <property type="entry name" value="Fructo-/Ketosamine-3-kinase"/>
</dbReference>
<evidence type="ECO:0000256" key="2">
    <source>
        <dbReference type="ARBA" id="ARBA00048655"/>
    </source>
</evidence>
<comment type="caution">
    <text evidence="3">The sequence shown here is derived from an EMBL/GenBank/DDBJ whole genome shotgun (WGS) entry which is preliminary data.</text>
</comment>
<dbReference type="PANTHER" id="PTHR12149">
    <property type="entry name" value="FRUCTOSAMINE 3 KINASE-RELATED PROTEIN"/>
    <property type="match status" value="1"/>
</dbReference>
<accession>A0A9N9PU61</accession>
<organism evidence="3 4">
    <name type="scientific">Hymenoscyphus fraxineus</name>
    <dbReference type="NCBI Taxonomy" id="746836"/>
    <lineage>
        <taxon>Eukaryota</taxon>
        <taxon>Fungi</taxon>
        <taxon>Dikarya</taxon>
        <taxon>Ascomycota</taxon>
        <taxon>Pezizomycotina</taxon>
        <taxon>Leotiomycetes</taxon>
        <taxon>Helotiales</taxon>
        <taxon>Helotiaceae</taxon>
        <taxon>Hymenoscyphus</taxon>
    </lineage>
</organism>
<dbReference type="EMBL" id="CAJVRL010000067">
    <property type="protein sequence ID" value="CAG8955895.1"/>
    <property type="molecule type" value="Genomic_DNA"/>
</dbReference>